<dbReference type="EnsemblMetazoa" id="CLYHEMT020492.2">
    <property type="protein sequence ID" value="CLYHEMP020492.2"/>
    <property type="gene ID" value="CLYHEMG020492"/>
</dbReference>
<dbReference type="GO" id="GO:0071630">
    <property type="term" value="P:nuclear protein quality control by the ubiquitin-proteasome system"/>
    <property type="evidence" value="ECO:0007669"/>
    <property type="project" value="InterPro"/>
</dbReference>
<dbReference type="RefSeq" id="XP_066922634.1">
    <property type="nucleotide sequence ID" value="XM_067066533.1"/>
</dbReference>
<dbReference type="EnsemblMetazoa" id="CLYHEMT020492.1">
    <property type="protein sequence ID" value="CLYHEMP020492.1"/>
    <property type="gene ID" value="CLYHEMG020492"/>
</dbReference>
<feature type="compositionally biased region" description="Basic residues" evidence="1">
    <location>
        <begin position="80"/>
        <end position="91"/>
    </location>
</feature>
<dbReference type="AlphaFoldDB" id="A0A7M6DPL0"/>
<organism evidence="2 3">
    <name type="scientific">Clytia hemisphaerica</name>
    <dbReference type="NCBI Taxonomy" id="252671"/>
    <lineage>
        <taxon>Eukaryota</taxon>
        <taxon>Metazoa</taxon>
        <taxon>Cnidaria</taxon>
        <taxon>Hydrozoa</taxon>
        <taxon>Hydroidolina</taxon>
        <taxon>Leptothecata</taxon>
        <taxon>Obeliida</taxon>
        <taxon>Clytiidae</taxon>
        <taxon>Clytia</taxon>
    </lineage>
</organism>
<dbReference type="Proteomes" id="UP000594262">
    <property type="component" value="Unplaced"/>
</dbReference>
<feature type="region of interest" description="Disordered" evidence="1">
    <location>
        <begin position="1"/>
        <end position="130"/>
    </location>
</feature>
<dbReference type="GO" id="GO:0005634">
    <property type="term" value="C:nucleus"/>
    <property type="evidence" value="ECO:0007669"/>
    <property type="project" value="InterPro"/>
</dbReference>
<protein>
    <submittedName>
        <fullName evidence="2">Uncharacterized protein</fullName>
    </submittedName>
</protein>
<sequence length="333" mass="36590">MASKTIETSEAASCDKENLNILSRPTRTRKPVLTEILSSSDIELSPPLNYDALEENDEYDPKKNESDDDSDLPSTPLTKKITKPTRGRGRGRGTASTRGRGTSLTSGRGTAKGSGTPKVGRGSRKSGEFSTKASQKLFYKKLSGLDNKTFVSLIKDLIESEQVSMTTVNNKINSNIDIDSIMKGLEKAKKAIFKAMPNPWRFGGGSATFQRNDFARKRCTSSQSAFKTLFRNNTTNFKGLDNGDLIIDFVLKAFPVVSELPQWIGCFKPLSFLNDCLDMLGGLLMQAIPKLSNERLQDIVDEVTRFSSFTGEMGVSVENEKMGEALALLKSKI</sequence>
<dbReference type="InterPro" id="IPR038422">
    <property type="entry name" value="Cut8/Sts1_sf"/>
</dbReference>
<proteinExistence type="predicted"/>
<evidence type="ECO:0000313" key="2">
    <source>
        <dbReference type="EnsemblMetazoa" id="CLYHEMP020492.2"/>
    </source>
</evidence>
<evidence type="ECO:0000256" key="1">
    <source>
        <dbReference type="SAM" id="MobiDB-lite"/>
    </source>
</evidence>
<dbReference type="InterPro" id="IPR013868">
    <property type="entry name" value="Cut8/Sts1_fam"/>
</dbReference>
<dbReference type="OrthoDB" id="6359816at2759"/>
<name>A0A7M6DPL0_9CNID</name>
<dbReference type="GeneID" id="136809967"/>
<dbReference type="GO" id="GO:0031144">
    <property type="term" value="P:proteasome localization"/>
    <property type="evidence" value="ECO:0007669"/>
    <property type="project" value="InterPro"/>
</dbReference>
<dbReference type="Pfam" id="PF08559">
    <property type="entry name" value="Cut8"/>
    <property type="match status" value="1"/>
</dbReference>
<feature type="compositionally biased region" description="Polar residues" evidence="1">
    <location>
        <begin position="1"/>
        <end position="11"/>
    </location>
</feature>
<reference evidence="2" key="1">
    <citation type="submission" date="2021-01" db="UniProtKB">
        <authorList>
            <consortium name="EnsemblMetazoa"/>
        </authorList>
    </citation>
    <scope>IDENTIFICATION</scope>
</reference>
<dbReference type="RefSeq" id="XP_066922636.1">
    <property type="nucleotide sequence ID" value="XM_067066535.1"/>
</dbReference>
<dbReference type="Gene3D" id="1.20.58.1590">
    <property type="entry name" value="Tethering factor for nuclear proteasome Cut8/Sts1"/>
    <property type="match status" value="1"/>
</dbReference>
<feature type="compositionally biased region" description="Low complexity" evidence="1">
    <location>
        <begin position="93"/>
        <end position="109"/>
    </location>
</feature>
<dbReference type="RefSeq" id="XP_066922635.1">
    <property type="nucleotide sequence ID" value="XM_067066534.1"/>
</dbReference>
<keyword evidence="3" id="KW-1185">Reference proteome</keyword>
<evidence type="ECO:0000313" key="3">
    <source>
        <dbReference type="Proteomes" id="UP000594262"/>
    </source>
</evidence>
<accession>A0A7M6DPL0</accession>